<dbReference type="Gene3D" id="1.10.1740.10">
    <property type="match status" value="1"/>
</dbReference>
<name>A0A2J8B4N7_9FIRM</name>
<keyword evidence="3 9" id="KW-0479">Metal-binding</keyword>
<protein>
    <recommendedName>
        <fullName evidence="9">1-deoxy-D-xylulose 5-phosphate reductoisomerase</fullName>
        <shortName evidence="9">DXP reductoisomerase</shortName>
        <ecNumber evidence="9">1.1.1.267</ecNumber>
    </recommendedName>
    <alternativeName>
        <fullName evidence="9">1-deoxyxylulose-5-phosphate reductoisomerase</fullName>
    </alternativeName>
    <alternativeName>
        <fullName evidence="9">2-C-methyl-D-erythritol 4-phosphate synthase</fullName>
    </alternativeName>
</protein>
<dbReference type="PANTHER" id="PTHR30525">
    <property type="entry name" value="1-DEOXY-D-XYLULOSE 5-PHOSPHATE REDUCTOISOMERASE"/>
    <property type="match status" value="1"/>
</dbReference>
<feature type="binding site" evidence="9">
    <location>
        <position position="232"/>
    </location>
    <ligand>
        <name>1-deoxy-D-xylulose 5-phosphate</name>
        <dbReference type="ChEBI" id="CHEBI:57792"/>
    </ligand>
</feature>
<evidence type="ECO:0000256" key="5">
    <source>
        <dbReference type="ARBA" id="ARBA00023002"/>
    </source>
</evidence>
<feature type="binding site" evidence="9">
    <location>
        <position position="14"/>
    </location>
    <ligand>
        <name>NADPH</name>
        <dbReference type="ChEBI" id="CHEBI:57783"/>
    </ligand>
</feature>
<proteinExistence type="inferred from homology"/>
<dbReference type="SUPFAM" id="SSF55347">
    <property type="entry name" value="Glyceraldehyde-3-phosphate dehydrogenase-like, C-terminal domain"/>
    <property type="match status" value="1"/>
</dbReference>
<dbReference type="InterPro" id="IPR013512">
    <property type="entry name" value="DXP_reductoisomerase_N"/>
</dbReference>
<dbReference type="GO" id="GO:0030604">
    <property type="term" value="F:1-deoxy-D-xylulose-5-phosphate reductoisomerase activity"/>
    <property type="evidence" value="ECO:0007669"/>
    <property type="project" value="UniProtKB-UniRule"/>
</dbReference>
<dbReference type="HAMAP" id="MF_00183">
    <property type="entry name" value="DXP_reductoisom"/>
    <property type="match status" value="1"/>
</dbReference>
<dbReference type="InterPro" id="IPR026877">
    <property type="entry name" value="DXPR_C"/>
</dbReference>
<dbReference type="FunFam" id="3.40.50.720:FF:000045">
    <property type="entry name" value="1-deoxy-D-xylulose 5-phosphate reductoisomerase"/>
    <property type="match status" value="1"/>
</dbReference>
<gene>
    <name evidence="9" type="primary">dxr</name>
    <name evidence="13" type="ORF">B7R76_02285</name>
</gene>
<keyword evidence="7 9" id="KW-0414">Isoprene biosynthesis</keyword>
<evidence type="ECO:0000256" key="3">
    <source>
        <dbReference type="ARBA" id="ARBA00022723"/>
    </source>
</evidence>
<feature type="binding site" evidence="9">
    <location>
        <position position="236"/>
    </location>
    <ligand>
        <name>1-deoxy-D-xylulose 5-phosphate</name>
        <dbReference type="ChEBI" id="CHEBI:57792"/>
    </ligand>
</feature>
<organism evidence="13 14">
    <name type="scientific">Mageeibacillus indolicus</name>
    <dbReference type="NCBI Taxonomy" id="884684"/>
    <lineage>
        <taxon>Bacteria</taxon>
        <taxon>Bacillati</taxon>
        <taxon>Bacillota</taxon>
        <taxon>Clostridia</taxon>
        <taxon>Eubacteriales</taxon>
        <taxon>Oscillospiraceae</taxon>
        <taxon>Mageeibacillus</taxon>
    </lineage>
</organism>
<dbReference type="Gene3D" id="3.40.50.720">
    <property type="entry name" value="NAD(P)-binding Rossmann-like Domain"/>
    <property type="match status" value="1"/>
</dbReference>
<dbReference type="InterPro" id="IPR013644">
    <property type="entry name" value="DXP_reductoisomerase_C"/>
</dbReference>
<dbReference type="SUPFAM" id="SSF51735">
    <property type="entry name" value="NAD(P)-binding Rossmann-fold domains"/>
    <property type="match status" value="1"/>
</dbReference>
<feature type="binding site" evidence="9">
    <location>
        <position position="227"/>
    </location>
    <ligand>
        <name>1-deoxy-D-xylulose 5-phosphate</name>
        <dbReference type="ChEBI" id="CHEBI:57792"/>
    </ligand>
</feature>
<dbReference type="PANTHER" id="PTHR30525:SF0">
    <property type="entry name" value="1-DEOXY-D-XYLULOSE 5-PHOSPHATE REDUCTOISOMERASE, CHLOROPLASTIC"/>
    <property type="match status" value="1"/>
</dbReference>
<comment type="pathway">
    <text evidence="1 9">Isoprenoid biosynthesis; isopentenyl diphosphate biosynthesis via DXP pathway; isopentenyl diphosphate from 1-deoxy-D-xylulose 5-phosphate: step 1/6.</text>
</comment>
<dbReference type="InterPro" id="IPR003821">
    <property type="entry name" value="DXP_reductoisomerase"/>
</dbReference>
<sequence>MYKNISVLGSTGSIGRQTLEVCGELGIKIASLACGQNIDLLLSQIATFHPLTVSVASEASAAKLAEYINGEEFRHRFYATNEQNWNSTKLPEVLQGEEGNLTAASLTEVDCVVGAMVGFVGLKPIIAAINAGKAVALANKETLVTAGKRVLAAARAKRVPVLPLDSEHSAIWQCLQAGKPTDLKRIFLTASGGPFRLTAESDLEKVTATDALKHPTWKMGAKITIDSATLMNKGLEVIEAARLFNVDGKQIEVVVHPESIIHSMIEWQDGSVLAQLGFPDMKMPIKIALSYPERINLAPDKPFNPFVAPAASLTFMRPRRDAFPLLDLAYKALEYDGLAPTYMNAANEVAVAAFLAGKIKFTDISKLVEKIFNNCLTLSDVQEPSYDDIIEADSIARHLANKEIKQ</sequence>
<comment type="cofactor">
    <cofactor evidence="9">
        <name>Mg(2+)</name>
        <dbReference type="ChEBI" id="CHEBI:18420"/>
    </cofactor>
    <cofactor evidence="9">
        <name>Mn(2+)</name>
        <dbReference type="ChEBI" id="CHEBI:29035"/>
    </cofactor>
</comment>
<dbReference type="InterPro" id="IPR036169">
    <property type="entry name" value="DXPR_C_sf"/>
</dbReference>
<comment type="caution">
    <text evidence="9">Lacks conserved residue(s) required for the propagation of feature annotation.</text>
</comment>
<comment type="caution">
    <text evidence="13">The sequence shown here is derived from an EMBL/GenBank/DDBJ whole genome shotgun (WGS) entry which is preliminary data.</text>
</comment>
<feature type="binding site" evidence="9">
    <location>
        <position position="141"/>
    </location>
    <ligand>
        <name>NADPH</name>
        <dbReference type="ChEBI" id="CHEBI:57783"/>
    </ligand>
</feature>
<feature type="domain" description="1-deoxy-D-xylulose 5-phosphate reductoisomerase C-terminal" evidence="11">
    <location>
        <begin position="161"/>
        <end position="244"/>
    </location>
</feature>
<feature type="binding site" evidence="9">
    <location>
        <position position="233"/>
    </location>
    <ligand>
        <name>1-deoxy-D-xylulose 5-phosphate</name>
        <dbReference type="ChEBI" id="CHEBI:57792"/>
    </ligand>
</feature>
<evidence type="ECO:0000313" key="14">
    <source>
        <dbReference type="Proteomes" id="UP000236394"/>
    </source>
</evidence>
<dbReference type="Pfam" id="PF02670">
    <property type="entry name" value="DXP_reductoisom"/>
    <property type="match status" value="1"/>
</dbReference>
<dbReference type="GO" id="GO:0030145">
    <property type="term" value="F:manganese ion binding"/>
    <property type="evidence" value="ECO:0007669"/>
    <property type="project" value="TreeGrafter"/>
</dbReference>
<feature type="binding site" evidence="9">
    <location>
        <position position="11"/>
    </location>
    <ligand>
        <name>NADPH</name>
        <dbReference type="ChEBI" id="CHEBI:57783"/>
    </ligand>
</feature>
<dbReference type="Pfam" id="PF13288">
    <property type="entry name" value="DXPR_C"/>
    <property type="match status" value="1"/>
</dbReference>
<feature type="binding site" evidence="9">
    <location>
        <position position="220"/>
    </location>
    <ligand>
        <name>NADPH</name>
        <dbReference type="ChEBI" id="CHEBI:57783"/>
    </ligand>
</feature>
<evidence type="ECO:0000256" key="7">
    <source>
        <dbReference type="ARBA" id="ARBA00023229"/>
    </source>
</evidence>
<feature type="binding site" evidence="9">
    <location>
        <position position="191"/>
    </location>
    <ligand>
        <name>1-deoxy-D-xylulose 5-phosphate</name>
        <dbReference type="ChEBI" id="CHEBI:57792"/>
    </ligand>
</feature>
<evidence type="ECO:0000259" key="12">
    <source>
        <dbReference type="Pfam" id="PF13288"/>
    </source>
</evidence>
<dbReference type="InterPro" id="IPR036291">
    <property type="entry name" value="NAD(P)-bd_dom_sf"/>
</dbReference>
<feature type="binding site" evidence="9">
    <location>
        <position position="165"/>
    </location>
    <ligand>
        <name>Mn(2+)</name>
        <dbReference type="ChEBI" id="CHEBI:29035"/>
    </ligand>
</feature>
<dbReference type="GO" id="GO:0016853">
    <property type="term" value="F:isomerase activity"/>
    <property type="evidence" value="ECO:0007669"/>
    <property type="project" value="UniProtKB-KW"/>
</dbReference>
<keyword evidence="6 9" id="KW-0464">Manganese</keyword>
<feature type="binding site" evidence="9">
    <location>
        <position position="166"/>
    </location>
    <ligand>
        <name>1-deoxy-D-xylulose 5-phosphate</name>
        <dbReference type="ChEBI" id="CHEBI:57792"/>
    </ligand>
</feature>
<dbReference type="RefSeq" id="WP_034574078.1">
    <property type="nucleotide sequence ID" value="NZ_NBZD01000001.1"/>
</dbReference>
<keyword evidence="5 9" id="KW-0560">Oxidoreductase</keyword>
<evidence type="ECO:0000259" key="10">
    <source>
        <dbReference type="Pfam" id="PF02670"/>
    </source>
</evidence>
<feature type="binding site" evidence="9">
    <location>
        <position position="12"/>
    </location>
    <ligand>
        <name>NADPH</name>
        <dbReference type="ChEBI" id="CHEBI:57783"/>
    </ligand>
</feature>
<accession>A0A2J8B4N7</accession>
<feature type="binding site" evidence="9">
    <location>
        <position position="13"/>
    </location>
    <ligand>
        <name>NADPH</name>
        <dbReference type="ChEBI" id="CHEBI:57783"/>
    </ligand>
</feature>
<dbReference type="SUPFAM" id="SSF69055">
    <property type="entry name" value="1-deoxy-D-xylulose-5-phosphate reductoisomerase, C-terminal domain"/>
    <property type="match status" value="1"/>
</dbReference>
<dbReference type="EMBL" id="NBZD01000001">
    <property type="protein sequence ID" value="PNH19730.1"/>
    <property type="molecule type" value="Genomic_DNA"/>
</dbReference>
<dbReference type="GO" id="GO:0070402">
    <property type="term" value="F:NADPH binding"/>
    <property type="evidence" value="ECO:0007669"/>
    <property type="project" value="InterPro"/>
</dbReference>
<feature type="binding site" evidence="9">
    <location>
        <position position="167"/>
    </location>
    <ligand>
        <name>Mn(2+)</name>
        <dbReference type="ChEBI" id="CHEBI:29035"/>
    </ligand>
</feature>
<feature type="binding site" evidence="9">
    <location>
        <position position="140"/>
    </location>
    <ligand>
        <name>1-deoxy-D-xylulose 5-phosphate</name>
        <dbReference type="ChEBI" id="CHEBI:57792"/>
    </ligand>
</feature>
<dbReference type="AlphaFoldDB" id="A0A2J8B4N7"/>
<dbReference type="UniPathway" id="UPA00056">
    <property type="reaction ID" value="UER00092"/>
</dbReference>
<keyword evidence="4 9" id="KW-0521">NADP</keyword>
<evidence type="ECO:0000256" key="2">
    <source>
        <dbReference type="ARBA" id="ARBA00006825"/>
    </source>
</evidence>
<feature type="binding site" evidence="9">
    <location>
        <position position="214"/>
    </location>
    <ligand>
        <name>1-deoxy-D-xylulose 5-phosphate</name>
        <dbReference type="ChEBI" id="CHEBI:57792"/>
    </ligand>
</feature>
<evidence type="ECO:0000313" key="13">
    <source>
        <dbReference type="EMBL" id="PNH19730.1"/>
    </source>
</evidence>
<evidence type="ECO:0000256" key="6">
    <source>
        <dbReference type="ARBA" id="ARBA00023211"/>
    </source>
</evidence>
<feature type="domain" description="DXP reductoisomerase C-terminal" evidence="12">
    <location>
        <begin position="276"/>
        <end position="398"/>
    </location>
</feature>
<dbReference type="EC" id="1.1.1.267" evidence="9"/>
<evidence type="ECO:0000256" key="8">
    <source>
        <dbReference type="ARBA" id="ARBA00048543"/>
    </source>
</evidence>
<dbReference type="Pfam" id="PF08436">
    <property type="entry name" value="DXP_redisom_C"/>
    <property type="match status" value="1"/>
</dbReference>
<keyword evidence="13" id="KW-0413">Isomerase</keyword>
<evidence type="ECO:0000259" key="11">
    <source>
        <dbReference type="Pfam" id="PF08436"/>
    </source>
</evidence>
<evidence type="ECO:0000256" key="9">
    <source>
        <dbReference type="HAMAP-Rule" id="MF_00183"/>
    </source>
</evidence>
<feature type="binding site" evidence="9">
    <location>
        <position position="236"/>
    </location>
    <ligand>
        <name>Mn(2+)</name>
        <dbReference type="ChEBI" id="CHEBI:29035"/>
    </ligand>
</feature>
<feature type="domain" description="1-deoxy-D-xylulose 5-phosphate reductoisomerase N-terminal" evidence="10">
    <location>
        <begin position="5"/>
        <end position="147"/>
    </location>
</feature>
<comment type="catalytic activity">
    <reaction evidence="8">
        <text>2-C-methyl-D-erythritol 4-phosphate + NADP(+) = 1-deoxy-D-xylulose 5-phosphate + NADPH + H(+)</text>
        <dbReference type="Rhea" id="RHEA:13717"/>
        <dbReference type="ChEBI" id="CHEBI:15378"/>
        <dbReference type="ChEBI" id="CHEBI:57783"/>
        <dbReference type="ChEBI" id="CHEBI:57792"/>
        <dbReference type="ChEBI" id="CHEBI:58262"/>
        <dbReference type="ChEBI" id="CHEBI:58349"/>
        <dbReference type="EC" id="1.1.1.267"/>
    </reaction>
    <physiologicalReaction direction="right-to-left" evidence="8">
        <dbReference type="Rhea" id="RHEA:13719"/>
    </physiologicalReaction>
</comment>
<reference evidence="14" key="1">
    <citation type="submission" date="2017-04" db="EMBL/GenBank/DDBJ databases">
        <authorList>
            <person name="Bumgarner R.E."/>
            <person name="Fredricks D.N."/>
            <person name="Srinivasan S."/>
        </authorList>
    </citation>
    <scope>NUCLEOTIDE SEQUENCE [LARGE SCALE GENOMIC DNA]</scope>
    <source>
        <strain evidence="14">KA00405</strain>
    </source>
</reference>
<feature type="binding site" evidence="9">
    <location>
        <position position="35"/>
    </location>
    <ligand>
        <name>NADPH</name>
        <dbReference type="ChEBI" id="CHEBI:57783"/>
    </ligand>
</feature>
<dbReference type="GO" id="GO:0051484">
    <property type="term" value="P:isopentenyl diphosphate biosynthetic process, methylerythritol 4-phosphate pathway involved in terpenoid biosynthetic process"/>
    <property type="evidence" value="ECO:0007669"/>
    <property type="project" value="TreeGrafter"/>
</dbReference>
<dbReference type="PIRSF" id="PIRSF006205">
    <property type="entry name" value="Dxp_reductismrs"/>
    <property type="match status" value="1"/>
</dbReference>
<feature type="binding site" evidence="9">
    <location>
        <position position="37"/>
    </location>
    <ligand>
        <name>NADPH</name>
        <dbReference type="ChEBI" id="CHEBI:57783"/>
    </ligand>
</feature>
<keyword evidence="9" id="KW-0460">Magnesium</keyword>
<dbReference type="NCBIfam" id="TIGR00243">
    <property type="entry name" value="Dxr"/>
    <property type="match status" value="1"/>
</dbReference>
<feature type="binding site" evidence="9">
    <location>
        <position position="167"/>
    </location>
    <ligand>
        <name>1-deoxy-D-xylulose 5-phosphate</name>
        <dbReference type="ChEBI" id="CHEBI:57792"/>
    </ligand>
</feature>
<comment type="function">
    <text evidence="9">Catalyzes the NADPH-dependent rearrangement and reduction of 1-deoxy-D-xylulose-5-phosphate (DXP) to 2-C-methyl-D-erythritol 4-phosphate (MEP).</text>
</comment>
<comment type="similarity">
    <text evidence="2 9">Belongs to the DXR family.</text>
</comment>
<feature type="binding site" evidence="9">
    <location>
        <position position="139"/>
    </location>
    <ligand>
        <name>NADPH</name>
        <dbReference type="ChEBI" id="CHEBI:57783"/>
    </ligand>
</feature>
<dbReference type="Proteomes" id="UP000236394">
    <property type="component" value="Unassembled WGS sequence"/>
</dbReference>
<evidence type="ECO:0000256" key="4">
    <source>
        <dbReference type="ARBA" id="ARBA00022857"/>
    </source>
</evidence>
<evidence type="ECO:0000256" key="1">
    <source>
        <dbReference type="ARBA" id="ARBA00005094"/>
    </source>
</evidence>